<dbReference type="GO" id="GO:0004419">
    <property type="term" value="F:hydroxymethylglutaryl-CoA lyase activity"/>
    <property type="evidence" value="ECO:0007669"/>
    <property type="project" value="TreeGrafter"/>
</dbReference>
<dbReference type="GO" id="GO:0046872">
    <property type="term" value="F:metal ion binding"/>
    <property type="evidence" value="ECO:0007669"/>
    <property type="project" value="UniProtKB-KW"/>
</dbReference>
<dbReference type="SUPFAM" id="SSF51569">
    <property type="entry name" value="Aldolase"/>
    <property type="match status" value="1"/>
</dbReference>
<dbReference type="PROSITE" id="PS50991">
    <property type="entry name" value="PYR_CT"/>
    <property type="match status" value="1"/>
</dbReference>
<dbReference type="Pfam" id="PF00682">
    <property type="entry name" value="HMGL-like"/>
    <property type="match status" value="1"/>
</dbReference>
<evidence type="ECO:0000256" key="1">
    <source>
        <dbReference type="ARBA" id="ARBA00009405"/>
    </source>
</evidence>
<keyword evidence="3 5" id="KW-0456">Lyase</keyword>
<organism evidence="5 6">
    <name type="scientific">Elongatibacter sediminis</name>
    <dbReference type="NCBI Taxonomy" id="3119006"/>
    <lineage>
        <taxon>Bacteria</taxon>
        <taxon>Pseudomonadati</taxon>
        <taxon>Pseudomonadota</taxon>
        <taxon>Gammaproteobacteria</taxon>
        <taxon>Chromatiales</taxon>
        <taxon>Wenzhouxiangellaceae</taxon>
        <taxon>Elongatibacter</taxon>
    </lineage>
</organism>
<gene>
    <name evidence="5" type="ORF">V3330_09500</name>
</gene>
<comment type="caution">
    <text evidence="5">The sequence shown here is derived from an EMBL/GenBank/DDBJ whole genome shotgun (WGS) entry which is preliminary data.</text>
</comment>
<dbReference type="GO" id="GO:0006552">
    <property type="term" value="P:L-leucine catabolic process"/>
    <property type="evidence" value="ECO:0007669"/>
    <property type="project" value="TreeGrafter"/>
</dbReference>
<evidence type="ECO:0000256" key="3">
    <source>
        <dbReference type="ARBA" id="ARBA00023239"/>
    </source>
</evidence>
<name>A0AAW9RIE8_9GAMM</name>
<dbReference type="PANTHER" id="PTHR42738">
    <property type="entry name" value="HYDROXYMETHYLGLUTARYL-COA LYASE"/>
    <property type="match status" value="1"/>
</dbReference>
<dbReference type="InterPro" id="IPR043594">
    <property type="entry name" value="HMGL"/>
</dbReference>
<evidence type="ECO:0000313" key="6">
    <source>
        <dbReference type="Proteomes" id="UP001359886"/>
    </source>
</evidence>
<protein>
    <submittedName>
        <fullName evidence="5">Hydroxymethylglutaryl-CoA lyase</fullName>
    </submittedName>
</protein>
<dbReference type="InterPro" id="IPR013785">
    <property type="entry name" value="Aldolase_TIM"/>
</dbReference>
<dbReference type="EMBL" id="JAZHOG010000005">
    <property type="protein sequence ID" value="MEJ8567858.1"/>
    <property type="molecule type" value="Genomic_DNA"/>
</dbReference>
<dbReference type="CDD" id="cd07938">
    <property type="entry name" value="DRE_TIM_HMGL"/>
    <property type="match status" value="1"/>
</dbReference>
<dbReference type="AlphaFoldDB" id="A0AAW9RIE8"/>
<dbReference type="GO" id="GO:0046951">
    <property type="term" value="P:ketone body biosynthetic process"/>
    <property type="evidence" value="ECO:0007669"/>
    <property type="project" value="TreeGrafter"/>
</dbReference>
<proteinExistence type="inferred from homology"/>
<comment type="similarity">
    <text evidence="1">Belongs to the HMG-CoA lyase family.</text>
</comment>
<dbReference type="PANTHER" id="PTHR42738:SF7">
    <property type="entry name" value="HYDROXYMETHYLGLUTARYL-COA LYASE"/>
    <property type="match status" value="1"/>
</dbReference>
<keyword evidence="2" id="KW-0479">Metal-binding</keyword>
<evidence type="ECO:0000313" key="5">
    <source>
        <dbReference type="EMBL" id="MEJ8567858.1"/>
    </source>
</evidence>
<dbReference type="Proteomes" id="UP001359886">
    <property type="component" value="Unassembled WGS sequence"/>
</dbReference>
<dbReference type="NCBIfam" id="NF004283">
    <property type="entry name" value="PRK05692.1"/>
    <property type="match status" value="1"/>
</dbReference>
<reference evidence="5 6" key="1">
    <citation type="submission" date="2024-02" db="EMBL/GenBank/DDBJ databases">
        <title>A novel Wenzhouxiangellaceae bacterium, isolated from coastal sediments.</title>
        <authorList>
            <person name="Du Z.-J."/>
            <person name="Ye Y.-Q."/>
            <person name="Zhang X.-Y."/>
        </authorList>
    </citation>
    <scope>NUCLEOTIDE SEQUENCE [LARGE SCALE GENOMIC DNA]</scope>
    <source>
        <strain evidence="5 6">CH-27</strain>
    </source>
</reference>
<keyword evidence="6" id="KW-1185">Reference proteome</keyword>
<sequence>MSEWVVINDVGPRDGLQNQSKVLEPGQRLELIESLLAAGVRHIEVGAFVSPRAVPAMAGADRVIAGLPQVAGADYSVLIPNLKGYELATAAGARHVAMVLYGSDGMARKNVNMSLQQAEEATTAILERARTDGVRVAATIAVAFECPFDGPTDPDVVARIAADFLAQGVDEFVIADTIGAANPAQVRGLMDRLVEDHGPERLACHFHDTRAMGLANVFAALESGVRRFDASIGGLGGCPFAPGATGNVATEDVVMMLEQMGFATGIDLAALVDAAERARELTGTAPGGRSMAWLKRHLERRAAA</sequence>
<evidence type="ECO:0000256" key="2">
    <source>
        <dbReference type="ARBA" id="ARBA00022723"/>
    </source>
</evidence>
<accession>A0AAW9RIE8</accession>
<dbReference type="InterPro" id="IPR000891">
    <property type="entry name" value="PYR_CT"/>
</dbReference>
<dbReference type="FunFam" id="3.20.20.70:FF:000071">
    <property type="entry name" value="Hydroxymethylglutaryl-CoA lyase"/>
    <property type="match status" value="1"/>
</dbReference>
<dbReference type="Gene3D" id="3.20.20.70">
    <property type="entry name" value="Aldolase class I"/>
    <property type="match status" value="1"/>
</dbReference>
<feature type="domain" description="Pyruvate carboxyltransferase" evidence="4">
    <location>
        <begin position="5"/>
        <end position="272"/>
    </location>
</feature>
<dbReference type="RefSeq" id="WP_354695179.1">
    <property type="nucleotide sequence ID" value="NZ_JAZHOG010000005.1"/>
</dbReference>
<evidence type="ECO:0000259" key="4">
    <source>
        <dbReference type="PROSITE" id="PS50991"/>
    </source>
</evidence>